<dbReference type="Pfam" id="PF03900">
    <property type="entry name" value="Porphobil_deamC"/>
    <property type="match status" value="1"/>
</dbReference>
<dbReference type="PROSITE" id="PS00533">
    <property type="entry name" value="PORPHOBILINOGEN_DEAM"/>
    <property type="match status" value="1"/>
</dbReference>
<evidence type="ECO:0000256" key="5">
    <source>
        <dbReference type="ARBA" id="ARBA00022679"/>
    </source>
</evidence>
<protein>
    <recommendedName>
        <fullName evidence="8">Porphobilinogen deaminase</fullName>
        <shortName evidence="8">PBG</shortName>
        <ecNumber evidence="8">2.5.1.61</ecNumber>
    </recommendedName>
    <alternativeName>
        <fullName evidence="8">Hydroxymethylbilane synthase</fullName>
        <shortName evidence="8">HMBS</shortName>
    </alternativeName>
    <alternativeName>
        <fullName evidence="8">Pre-uroporphyrinogen synthase</fullName>
    </alternativeName>
</protein>
<dbReference type="SUPFAM" id="SSF54782">
    <property type="entry name" value="Porphobilinogen deaminase (hydroxymethylbilane synthase), C-terminal domain"/>
    <property type="match status" value="1"/>
</dbReference>
<dbReference type="InterPro" id="IPR022418">
    <property type="entry name" value="Porphobilinogen_deaminase_C"/>
</dbReference>
<dbReference type="GO" id="GO:0004418">
    <property type="term" value="F:hydroxymethylbilane synthase activity"/>
    <property type="evidence" value="ECO:0007669"/>
    <property type="project" value="UniProtKB-UniRule"/>
</dbReference>
<dbReference type="PRINTS" id="PR00151">
    <property type="entry name" value="PORPHBDMNASE"/>
</dbReference>
<dbReference type="InterPro" id="IPR000860">
    <property type="entry name" value="HemC"/>
</dbReference>
<dbReference type="PANTHER" id="PTHR11557:SF0">
    <property type="entry name" value="PORPHOBILINOGEN DEAMINASE"/>
    <property type="match status" value="1"/>
</dbReference>
<proteinExistence type="inferred from homology"/>
<dbReference type="OrthoDB" id="9810298at2"/>
<evidence type="ECO:0000256" key="7">
    <source>
        <dbReference type="ARBA" id="ARBA00048169"/>
    </source>
</evidence>
<evidence type="ECO:0000259" key="9">
    <source>
        <dbReference type="Pfam" id="PF01379"/>
    </source>
</evidence>
<comment type="cofactor">
    <cofactor evidence="8">
        <name>dipyrromethane</name>
        <dbReference type="ChEBI" id="CHEBI:60342"/>
    </cofactor>
    <text evidence="8">Binds 1 dipyrromethane group covalently.</text>
</comment>
<dbReference type="AlphaFoldDB" id="A0A0J1B6M3"/>
<dbReference type="SUPFAM" id="SSF53850">
    <property type="entry name" value="Periplasmic binding protein-like II"/>
    <property type="match status" value="1"/>
</dbReference>
<dbReference type="Gene3D" id="3.40.190.10">
    <property type="entry name" value="Periplasmic binding protein-like II"/>
    <property type="match status" value="2"/>
</dbReference>
<evidence type="ECO:0000313" key="12">
    <source>
        <dbReference type="Proteomes" id="UP000036367"/>
    </source>
</evidence>
<dbReference type="Proteomes" id="UP000036367">
    <property type="component" value="Unassembled WGS sequence"/>
</dbReference>
<dbReference type="EC" id="2.5.1.61" evidence="8"/>
<evidence type="ECO:0000256" key="4">
    <source>
        <dbReference type="ARBA" id="ARBA00011245"/>
    </source>
</evidence>
<dbReference type="PIRSF" id="PIRSF001438">
    <property type="entry name" value="4pyrrol_synth_OHMeBilane_synth"/>
    <property type="match status" value="1"/>
</dbReference>
<dbReference type="GO" id="GO:0005737">
    <property type="term" value="C:cytoplasm"/>
    <property type="evidence" value="ECO:0007669"/>
    <property type="project" value="UniProtKB-UniRule"/>
</dbReference>
<feature type="domain" description="Porphobilinogen deaminase N-terminal" evidence="9">
    <location>
        <begin position="12"/>
        <end position="228"/>
    </location>
</feature>
<dbReference type="EMBL" id="LECT01000045">
    <property type="protein sequence ID" value="KLU02131.1"/>
    <property type="molecule type" value="Genomic_DNA"/>
</dbReference>
<reference evidence="11" key="1">
    <citation type="submission" date="2015-05" db="EMBL/GenBank/DDBJ databases">
        <title>Permanent draft genome of Rhodopirellula islandicus K833.</title>
        <authorList>
            <person name="Kizina J."/>
            <person name="Richter M."/>
            <person name="Glockner F.O."/>
            <person name="Harder J."/>
        </authorList>
    </citation>
    <scope>NUCLEOTIDE SEQUENCE [LARGE SCALE GENOMIC DNA]</scope>
    <source>
        <strain evidence="11">K833</strain>
    </source>
</reference>
<keyword evidence="12" id="KW-1185">Reference proteome</keyword>
<evidence type="ECO:0000256" key="3">
    <source>
        <dbReference type="ARBA" id="ARBA00005638"/>
    </source>
</evidence>
<gene>
    <name evidence="8" type="primary">hemC</name>
    <name evidence="11" type="ORF">RISK_005801</name>
</gene>
<comment type="caution">
    <text evidence="11">The sequence shown here is derived from an EMBL/GenBank/DDBJ whole genome shotgun (WGS) entry which is preliminary data.</text>
</comment>
<comment type="function">
    <text evidence="1 8">Tetrapolymerization of the monopyrrole PBG into the hydroxymethylbilane pre-uroporphyrinogen in several discrete steps.</text>
</comment>
<organism evidence="11 12">
    <name type="scientific">Rhodopirellula islandica</name>
    <dbReference type="NCBI Taxonomy" id="595434"/>
    <lineage>
        <taxon>Bacteria</taxon>
        <taxon>Pseudomonadati</taxon>
        <taxon>Planctomycetota</taxon>
        <taxon>Planctomycetia</taxon>
        <taxon>Pirellulales</taxon>
        <taxon>Pirellulaceae</taxon>
        <taxon>Rhodopirellula</taxon>
    </lineage>
</organism>
<dbReference type="PATRIC" id="fig|595434.4.peg.5507"/>
<dbReference type="HAMAP" id="MF_00260">
    <property type="entry name" value="Porphobil_deam"/>
    <property type="match status" value="1"/>
</dbReference>
<evidence type="ECO:0000256" key="6">
    <source>
        <dbReference type="ARBA" id="ARBA00023244"/>
    </source>
</evidence>
<sequence>MAPTSSSDAPRLRIATRESPLAMWQAEHVAESLKNRGFQTVIVPLVSKGDTDMRPIDGTRQVGLFTKRIQQALVDDEADVAVHSLKDLPTEPDNRFALAAVPPRESVLDALVFADNSPHWNASSSASGSGSPLACLPQGSRVGTGSTRRLAQLKQLRPDLEVLPIRGNVQTRLAKLNAGEFDAIVLAHAGILRLEMTRLPHQLFPLDEMLPAPGQGALGIEVRSDNPNALRAVSRLNDAAARLAATAERKVLSELHGGCLAPIACHAHLDTSDQGTELCLNAIVMSADGNERLQEQARVAVTPDDADLEVAAAHQLGTLVADRLRANGADHLIRTVRDDS</sequence>
<dbReference type="InterPro" id="IPR022417">
    <property type="entry name" value="Porphobilin_deaminase_N"/>
</dbReference>
<evidence type="ECO:0000256" key="1">
    <source>
        <dbReference type="ARBA" id="ARBA00002869"/>
    </source>
</evidence>
<evidence type="ECO:0000259" key="10">
    <source>
        <dbReference type="Pfam" id="PF03900"/>
    </source>
</evidence>
<dbReference type="InterPro" id="IPR036803">
    <property type="entry name" value="Porphobilinogen_deaminase_C_sf"/>
</dbReference>
<dbReference type="STRING" id="595434.RISK_005801"/>
<name>A0A0J1B6M3_RHOIS</name>
<dbReference type="CDD" id="cd00494">
    <property type="entry name" value="PBP2_HMBS"/>
    <property type="match status" value="1"/>
</dbReference>
<evidence type="ECO:0000256" key="2">
    <source>
        <dbReference type="ARBA" id="ARBA00004735"/>
    </source>
</evidence>
<dbReference type="Gene3D" id="3.30.160.40">
    <property type="entry name" value="Porphobilinogen deaminase, C-terminal domain"/>
    <property type="match status" value="1"/>
</dbReference>
<dbReference type="FunFam" id="3.40.190.10:FF:000005">
    <property type="entry name" value="Porphobilinogen deaminase"/>
    <property type="match status" value="1"/>
</dbReference>
<comment type="miscellaneous">
    <text evidence="8">The porphobilinogen subunits are added to the dipyrromethane group.</text>
</comment>
<evidence type="ECO:0000313" key="11">
    <source>
        <dbReference type="EMBL" id="KLU02131.1"/>
    </source>
</evidence>
<dbReference type="GO" id="GO:0006782">
    <property type="term" value="P:protoporphyrinogen IX biosynthetic process"/>
    <property type="evidence" value="ECO:0007669"/>
    <property type="project" value="UniProtKB-UniRule"/>
</dbReference>
<comment type="similarity">
    <text evidence="3 8">Belongs to the HMBS family.</text>
</comment>
<evidence type="ECO:0000256" key="8">
    <source>
        <dbReference type="HAMAP-Rule" id="MF_00260"/>
    </source>
</evidence>
<accession>A0A0J1B6M3</accession>
<feature type="domain" description="Porphobilinogen deaminase C-terminal" evidence="10">
    <location>
        <begin position="243"/>
        <end position="325"/>
    </location>
</feature>
<comment type="subunit">
    <text evidence="4 8">Monomer.</text>
</comment>
<comment type="catalytic activity">
    <reaction evidence="7 8">
        <text>4 porphobilinogen + H2O = hydroxymethylbilane + 4 NH4(+)</text>
        <dbReference type="Rhea" id="RHEA:13185"/>
        <dbReference type="ChEBI" id="CHEBI:15377"/>
        <dbReference type="ChEBI" id="CHEBI:28938"/>
        <dbReference type="ChEBI" id="CHEBI:57845"/>
        <dbReference type="ChEBI" id="CHEBI:58126"/>
        <dbReference type="EC" id="2.5.1.61"/>
    </reaction>
</comment>
<keyword evidence="5 8" id="KW-0808">Transferase</keyword>
<keyword evidence="6 8" id="KW-0627">Porphyrin biosynthesis</keyword>
<dbReference type="Pfam" id="PF01379">
    <property type="entry name" value="Porphobil_deam"/>
    <property type="match status" value="1"/>
</dbReference>
<dbReference type="NCBIfam" id="TIGR00212">
    <property type="entry name" value="hemC"/>
    <property type="match status" value="1"/>
</dbReference>
<dbReference type="PANTHER" id="PTHR11557">
    <property type="entry name" value="PORPHOBILINOGEN DEAMINASE"/>
    <property type="match status" value="1"/>
</dbReference>
<dbReference type="InterPro" id="IPR022419">
    <property type="entry name" value="Porphobilin_deaminase_cofac_BS"/>
</dbReference>
<comment type="pathway">
    <text evidence="2">Porphyrin-containing compound metabolism; protoporphyrin-IX biosynthesis; coproporphyrinogen-III from 5-aminolevulinate: step 2/4.</text>
</comment>
<feature type="modified residue" description="S-(dipyrrolylmethanemethyl)cysteine" evidence="8">
    <location>
        <position position="259"/>
    </location>
</feature>